<name>A0A485DC01_RAOPL</name>
<protein>
    <submittedName>
        <fullName evidence="1">Bifunctional UDP-sugar hydrolase/5'-nucleotidase periplasmic</fullName>
    </submittedName>
</protein>
<dbReference type="Proteomes" id="UP000345637">
    <property type="component" value="Unassembled WGS sequence"/>
</dbReference>
<gene>
    <name evidence="1" type="primary">ushA_2</name>
    <name evidence="1" type="ORF">NCTC12998_07882</name>
</gene>
<accession>A0A485DC01</accession>
<evidence type="ECO:0000313" key="1">
    <source>
        <dbReference type="EMBL" id="VFS94185.1"/>
    </source>
</evidence>
<reference evidence="1 2" key="1">
    <citation type="submission" date="2019-03" db="EMBL/GenBank/DDBJ databases">
        <authorList>
            <consortium name="Pathogen Informatics"/>
        </authorList>
    </citation>
    <scope>NUCLEOTIDE SEQUENCE [LARGE SCALE GENOMIC DNA]</scope>
    <source>
        <strain evidence="1 2">NCTC12998</strain>
    </source>
</reference>
<dbReference type="GO" id="GO:0016787">
    <property type="term" value="F:hydrolase activity"/>
    <property type="evidence" value="ECO:0007669"/>
    <property type="project" value="UniProtKB-KW"/>
</dbReference>
<evidence type="ECO:0000313" key="2">
    <source>
        <dbReference type="Proteomes" id="UP000345637"/>
    </source>
</evidence>
<proteinExistence type="predicted"/>
<sequence length="54" mass="5767">MIVGGHSQDPVCMASENKKQIDYVPGTPCAPDRQNGDLDRSGARVGEICRSCGF</sequence>
<dbReference type="EMBL" id="CAADJE010000044">
    <property type="protein sequence ID" value="VFS94185.1"/>
    <property type="molecule type" value="Genomic_DNA"/>
</dbReference>
<organism evidence="1 2">
    <name type="scientific">Raoultella planticola</name>
    <name type="common">Klebsiella planticola</name>
    <dbReference type="NCBI Taxonomy" id="575"/>
    <lineage>
        <taxon>Bacteria</taxon>
        <taxon>Pseudomonadati</taxon>
        <taxon>Pseudomonadota</taxon>
        <taxon>Gammaproteobacteria</taxon>
        <taxon>Enterobacterales</taxon>
        <taxon>Enterobacteriaceae</taxon>
        <taxon>Klebsiella/Raoultella group</taxon>
        <taxon>Raoultella</taxon>
    </lineage>
</organism>
<keyword evidence="1" id="KW-0378">Hydrolase</keyword>
<dbReference type="AlphaFoldDB" id="A0A485DC01"/>